<dbReference type="GeneID" id="104604331"/>
<protein>
    <submittedName>
        <fullName evidence="2">Pentatricopeptide repeat-containing protein At5g40410, mitochondrial</fullName>
    </submittedName>
</protein>
<organism evidence="1 2">
    <name type="scientific">Nelumbo nucifera</name>
    <name type="common">Sacred lotus</name>
    <dbReference type="NCBI Taxonomy" id="4432"/>
    <lineage>
        <taxon>Eukaryota</taxon>
        <taxon>Viridiplantae</taxon>
        <taxon>Streptophyta</taxon>
        <taxon>Embryophyta</taxon>
        <taxon>Tracheophyta</taxon>
        <taxon>Spermatophyta</taxon>
        <taxon>Magnoliopsida</taxon>
        <taxon>Proteales</taxon>
        <taxon>Nelumbonaceae</taxon>
        <taxon>Nelumbo</taxon>
    </lineage>
</organism>
<accession>A0A1U8AUT0</accession>
<dbReference type="PANTHER" id="PTHR47926:SF533">
    <property type="entry name" value="DYW DOMAIN-CONTAINING PROTEIN"/>
    <property type="match status" value="1"/>
</dbReference>
<dbReference type="RefSeq" id="XP_010266933.1">
    <property type="nucleotide sequence ID" value="XM_010268631.2"/>
</dbReference>
<evidence type="ECO:0000313" key="2">
    <source>
        <dbReference type="RefSeq" id="XP_010266933.1"/>
    </source>
</evidence>
<proteinExistence type="predicted"/>
<dbReference type="InterPro" id="IPR011990">
    <property type="entry name" value="TPR-like_helical_dom_sf"/>
</dbReference>
<dbReference type="FunCoup" id="A0A1U8AUT0">
    <property type="interactions" value="10"/>
</dbReference>
<dbReference type="PROSITE" id="PS51375">
    <property type="entry name" value="PPR"/>
    <property type="match status" value="3"/>
</dbReference>
<dbReference type="FunFam" id="1.25.40.10:FF:000285">
    <property type="entry name" value="Pentatricopeptide repeat-containing protein, chloroplastic"/>
    <property type="match status" value="1"/>
</dbReference>
<dbReference type="KEGG" id="nnu:104604331"/>
<dbReference type="Proteomes" id="UP000189703">
    <property type="component" value="Unplaced"/>
</dbReference>
<dbReference type="Pfam" id="PF20430">
    <property type="entry name" value="Eplus_motif"/>
    <property type="match status" value="1"/>
</dbReference>
<evidence type="ECO:0000313" key="1">
    <source>
        <dbReference type="Proteomes" id="UP000189703"/>
    </source>
</evidence>
<dbReference type="Pfam" id="PF01535">
    <property type="entry name" value="PPR"/>
    <property type="match status" value="4"/>
</dbReference>
<dbReference type="InterPro" id="IPR046960">
    <property type="entry name" value="PPR_At4g14850-like_plant"/>
</dbReference>
<keyword evidence="1" id="KW-1185">Reference proteome</keyword>
<dbReference type="Pfam" id="PF20431">
    <property type="entry name" value="E_motif"/>
    <property type="match status" value="1"/>
</dbReference>
<dbReference type="AlphaFoldDB" id="A0A1U8AUT0"/>
<dbReference type="Pfam" id="PF14432">
    <property type="entry name" value="DYW_deaminase"/>
    <property type="match status" value="1"/>
</dbReference>
<dbReference type="InterPro" id="IPR032867">
    <property type="entry name" value="DYW_dom"/>
</dbReference>
<dbReference type="InterPro" id="IPR046849">
    <property type="entry name" value="E2_motif"/>
</dbReference>
<name>A0A1U8AUT0_NELNU</name>
<dbReference type="InterPro" id="IPR046848">
    <property type="entry name" value="E_motif"/>
</dbReference>
<dbReference type="FunFam" id="1.25.40.10:FF:000407">
    <property type="entry name" value="Putative pentatricopeptide repeat-containing protein"/>
    <property type="match status" value="1"/>
</dbReference>
<reference evidence="2" key="1">
    <citation type="submission" date="2025-08" db="UniProtKB">
        <authorList>
            <consortium name="RefSeq"/>
        </authorList>
    </citation>
    <scope>IDENTIFICATION</scope>
</reference>
<dbReference type="InterPro" id="IPR002885">
    <property type="entry name" value="PPR_rpt"/>
</dbReference>
<dbReference type="PANTHER" id="PTHR47926">
    <property type="entry name" value="PENTATRICOPEPTIDE REPEAT-CONTAINING PROTEIN"/>
    <property type="match status" value="1"/>
</dbReference>
<dbReference type="eggNOG" id="KOG4197">
    <property type="taxonomic scope" value="Eukaryota"/>
</dbReference>
<dbReference type="NCBIfam" id="TIGR00756">
    <property type="entry name" value="PPR"/>
    <property type="match status" value="3"/>
</dbReference>
<dbReference type="OrthoDB" id="185373at2759"/>
<dbReference type="GO" id="GO:0008270">
    <property type="term" value="F:zinc ion binding"/>
    <property type="evidence" value="ECO:0007669"/>
    <property type="project" value="InterPro"/>
</dbReference>
<dbReference type="Pfam" id="PF13041">
    <property type="entry name" value="PPR_2"/>
    <property type="match status" value="2"/>
</dbReference>
<dbReference type="Gene3D" id="1.25.40.10">
    <property type="entry name" value="Tetratricopeptide repeat domain"/>
    <property type="match status" value="3"/>
</dbReference>
<dbReference type="FunFam" id="1.25.40.10:FF:000475">
    <property type="entry name" value="Pentatricopeptide repeat-containing protein At5g40410, mitochondrial"/>
    <property type="match status" value="1"/>
</dbReference>
<dbReference type="GO" id="GO:0003723">
    <property type="term" value="F:RNA binding"/>
    <property type="evidence" value="ECO:0007669"/>
    <property type="project" value="InterPro"/>
</dbReference>
<dbReference type="OMA" id="YRHGFIG"/>
<gene>
    <name evidence="2" type="primary">LOC104604331</name>
</gene>
<dbReference type="GO" id="GO:0009451">
    <property type="term" value="P:RNA modification"/>
    <property type="evidence" value="ECO:0007669"/>
    <property type="project" value="InterPro"/>
</dbReference>
<sequence length="645" mass="72268">MMKSIASSSSSHLYSSLDSLLYFCLKPKICKCTHRKSPFLYNLIPNERSIYTDILPPHSPRISAEFTLNSVVPQLLSALKSSSSVFDCQVIHAQLIQSGKYNFGFIGDQLVAAYAKFDRVVDARNLFDEMPNKDLVSWNSMISVLSRRGDLSESLDVFRRMRWEMGIKPNEVTLISVLPACSDMQALDGGRYIHGYTVKLGFESEVKVVNSLINMYGKCGAVDAAYRLFDAMPTRNLVSWNSMVAICSQYGFDEGLEIFNLMRRAGIVPDRATMVTLLHVSTDLVTVTGKQAKSIHGCIVSCGLNLDVTVATALITVYAKSGSLGSSHEVFCELNNPDRIAWTAMLAGYAKHGHGRDAVDFFHLMIKEGEEPDHVTFTHLLNACSHSGLVNEGKTYFEVMSKVYGIEPRMDHYSCMVDLLGRSGHLEEAYELIERMPFKPNAAVWGALLGACRVHHKIELGKEVAEKLFSLEPLDPRNYIILSNMYSASGLWTEASKVRILMKQRGLRKNSGCSFIEHGNKIHRFAAGDWSHPESDRIYKKLEELVGRMREAGFVSQTGFVLHDVDEEVKEDMINQHSEKLAIAFGLLVMGTGRPIMITKNLRICGDCHSAAKFISFMEKHSIIIRDSKRFHHFADGFCSCGDYW</sequence>